<protein>
    <submittedName>
        <fullName evidence="1">YjjG family noncanonical pyrimidine nucleotidase</fullName>
    </submittedName>
</protein>
<proteinExistence type="predicted"/>
<gene>
    <name evidence="1" type="ORF">K4L44_12500</name>
</gene>
<keyword evidence="2" id="KW-1185">Reference proteome</keyword>
<dbReference type="Proteomes" id="UP000826212">
    <property type="component" value="Chromosome"/>
</dbReference>
<sequence length="241" mass="27921">MKRFKMVQTLLIDLDHTLWDFESNSKVALMQAMDHMNIFDWVDDYDLFFEEYEKINKRYWGLYRQRQIDKDKLIVGRFEDTFEMVLPKAKGLGLKLNDTYLEFMPLQNKLMPGALEFLEYAKGRYTIVVVTNGFKSVQRKKMYTSKIDQFIDHVVISEEVGAPKPSPKIFQRALSCANSSKINALMIGDSLEADVQGGVDFGIKTIYFGDKENVPSTLKDSPFLIDSTDDWGQIRRILQPS</sequence>
<name>A0AC61NML7_9BACT</name>
<reference evidence="1" key="1">
    <citation type="submission" date="2021-08" db="EMBL/GenBank/DDBJ databases">
        <title>Novel anaerobic bacterium isolated from sea squirt in East Sea, Republic of Korea.</title>
        <authorList>
            <person name="Nguyen T.H."/>
            <person name="Li Z."/>
            <person name="Lee Y.-J."/>
            <person name="Ko J."/>
            <person name="Kim S.-G."/>
        </authorList>
    </citation>
    <scope>NUCLEOTIDE SEQUENCE</scope>
    <source>
        <strain evidence="1">KCTC 25031</strain>
    </source>
</reference>
<evidence type="ECO:0000313" key="2">
    <source>
        <dbReference type="Proteomes" id="UP000826212"/>
    </source>
</evidence>
<accession>A0AC61NML7</accession>
<dbReference type="EMBL" id="CP081303">
    <property type="protein sequence ID" value="QZE13400.1"/>
    <property type="molecule type" value="Genomic_DNA"/>
</dbReference>
<evidence type="ECO:0000313" key="1">
    <source>
        <dbReference type="EMBL" id="QZE13400.1"/>
    </source>
</evidence>
<organism evidence="1 2">
    <name type="scientific">Halosquirtibacter laminarini</name>
    <dbReference type="NCBI Taxonomy" id="3374600"/>
    <lineage>
        <taxon>Bacteria</taxon>
        <taxon>Pseudomonadati</taxon>
        <taxon>Bacteroidota</taxon>
        <taxon>Bacteroidia</taxon>
        <taxon>Marinilabiliales</taxon>
        <taxon>Prolixibacteraceae</taxon>
        <taxon>Halosquirtibacter</taxon>
    </lineage>
</organism>